<comment type="caution">
    <text evidence="1">The sequence shown here is derived from an EMBL/GenBank/DDBJ whole genome shotgun (WGS) entry which is preliminary data.</text>
</comment>
<dbReference type="Proteomes" id="UP000325313">
    <property type="component" value="Unassembled WGS sequence"/>
</dbReference>
<evidence type="ECO:0000313" key="1">
    <source>
        <dbReference type="EMBL" id="KAA1085396.1"/>
    </source>
</evidence>
<reference evidence="3 4" key="1">
    <citation type="submission" date="2019-05" db="EMBL/GenBank/DDBJ databases">
        <title>Emergence of the Ug99 lineage of the wheat stem rust pathogen through somatic hybridization.</title>
        <authorList>
            <person name="Li F."/>
            <person name="Upadhyaya N.M."/>
            <person name="Sperschneider J."/>
            <person name="Matny O."/>
            <person name="Nguyen-Phuc H."/>
            <person name="Mago R."/>
            <person name="Raley C."/>
            <person name="Miller M.E."/>
            <person name="Silverstein K.A.T."/>
            <person name="Henningsen E."/>
            <person name="Hirsch C.D."/>
            <person name="Visser B."/>
            <person name="Pretorius Z.A."/>
            <person name="Steffenson B.J."/>
            <person name="Schwessinger B."/>
            <person name="Dodds P.N."/>
            <person name="Figueroa M."/>
        </authorList>
    </citation>
    <scope>NUCLEOTIDE SEQUENCE [LARGE SCALE GENOMIC DNA]</scope>
    <source>
        <strain evidence="1">21-0</strain>
        <strain evidence="2 4">Ug99</strain>
    </source>
</reference>
<name>A0A5B0N9L6_PUCGR</name>
<dbReference type="Proteomes" id="UP000324748">
    <property type="component" value="Unassembled WGS sequence"/>
</dbReference>
<dbReference type="AlphaFoldDB" id="A0A5B0N9L6"/>
<sequence>MGVIGRELRVPYRSLCNLLFIMITMQVEPTASTLPANPRYRFDLNQLLPNPLLPNPLLPNPLIPTQLLPKEPKEMIAPDD</sequence>
<protein>
    <submittedName>
        <fullName evidence="1">Uncharacterized protein</fullName>
    </submittedName>
</protein>
<organism evidence="1 3">
    <name type="scientific">Puccinia graminis f. sp. tritici</name>
    <dbReference type="NCBI Taxonomy" id="56615"/>
    <lineage>
        <taxon>Eukaryota</taxon>
        <taxon>Fungi</taxon>
        <taxon>Dikarya</taxon>
        <taxon>Basidiomycota</taxon>
        <taxon>Pucciniomycotina</taxon>
        <taxon>Pucciniomycetes</taxon>
        <taxon>Pucciniales</taxon>
        <taxon>Pucciniaceae</taxon>
        <taxon>Puccinia</taxon>
    </lineage>
</organism>
<evidence type="ECO:0000313" key="2">
    <source>
        <dbReference type="EMBL" id="KAA1129943.1"/>
    </source>
</evidence>
<evidence type="ECO:0000313" key="4">
    <source>
        <dbReference type="Proteomes" id="UP000325313"/>
    </source>
</evidence>
<gene>
    <name evidence="1" type="ORF">PGT21_005744</name>
    <name evidence="2" type="ORF">PGTUg99_008896</name>
</gene>
<keyword evidence="3" id="KW-1185">Reference proteome</keyword>
<evidence type="ECO:0000313" key="3">
    <source>
        <dbReference type="Proteomes" id="UP000324748"/>
    </source>
</evidence>
<accession>A0A5B0N9L6</accession>
<dbReference type="EMBL" id="VSWC01000106">
    <property type="protein sequence ID" value="KAA1085396.1"/>
    <property type="molecule type" value="Genomic_DNA"/>
</dbReference>
<dbReference type="EMBL" id="VDEP01000116">
    <property type="protein sequence ID" value="KAA1129943.1"/>
    <property type="molecule type" value="Genomic_DNA"/>
</dbReference>
<proteinExistence type="predicted"/>